<name>A0ABM1LFM1_GEKJA</name>
<keyword evidence="4" id="KW-0862">Zinc</keyword>
<keyword evidence="9" id="KW-1185">Reference proteome</keyword>
<dbReference type="InterPro" id="IPR013087">
    <property type="entry name" value="Znf_C2H2_type"/>
</dbReference>
<dbReference type="RefSeq" id="XP_015284758.1">
    <property type="nucleotide sequence ID" value="XM_015429272.1"/>
</dbReference>
<dbReference type="SUPFAM" id="SSF109640">
    <property type="entry name" value="KRAB domain (Kruppel-associated box)"/>
    <property type="match status" value="2"/>
</dbReference>
<evidence type="ECO:0000256" key="2">
    <source>
        <dbReference type="ARBA" id="ARBA00022737"/>
    </source>
</evidence>
<dbReference type="CDD" id="cd07765">
    <property type="entry name" value="KRAB_A-box"/>
    <property type="match status" value="2"/>
</dbReference>
<sequence length="673" mass="77552">MCYRKIVENLGETSAQRHHNTVEKQIFPDICAFHNNSNLDCLPFNDKDTSASQEKFLKGKRPPVSFEEVAVSFTQEEWALLDPGQRKLFWEVVQENFETVGSLGNYSSQKDLGAPEWSTMSFLGDQRVVFAGERGGNLGNLEFSRDSLLPHSAQLEGEFGFCLSAGKQSLMSFEEVALCFTGEEWALLDPGQRKLFWEVMEENYETVTSLGADLREMVGEKEPGRLILEKYEDLYVEAKSGDQVVLKRQQRIKREAKQKQRKELIAHQSRKMPEIPTQNKVQMRKRRHNHPVNAKLFGCKSSGKKYKSIKTYWKMYKYLECGKNSCWNNALTRHQRMHAGEKPYKCLDCGKRFYWNSELTVHQRVHTGEKPYKCLECRKSFSQNGTLTAHRKVHTGEKLHKCLECGKSFSRNTYLTAHQKVHAGEKPYKCLECGKSFYRNSQLTVHRRVHTGEKPYKCLECGKSFSQNGHLIEHQKIHTGEKPYKCLECGKSFSQNSNLTKHQKVHTGEKPYKCLECGKSFSRNGTLSRHQKVHIGEKVYKCLECGKSFSQRSHLAAHQKVHTGEKPYKCLECGKSFSRNGTLSRHQKVHTGEKPYKCLECGKSFSQNGHLTSHQKVHTRERSYTWLECGQKPYLISQESHRGIAVKSQDVGNQLKWLTFPDCGHDMFYGTWP</sequence>
<dbReference type="Gene3D" id="6.10.140.140">
    <property type="match status" value="2"/>
</dbReference>
<evidence type="ECO:0000259" key="8">
    <source>
        <dbReference type="PROSITE" id="PS50805"/>
    </source>
</evidence>
<dbReference type="SUPFAM" id="SSF57667">
    <property type="entry name" value="beta-beta-alpha zinc fingers"/>
    <property type="match status" value="6"/>
</dbReference>
<proteinExistence type="predicted"/>
<feature type="domain" description="C2H2-type" evidence="7">
    <location>
        <begin position="512"/>
        <end position="539"/>
    </location>
</feature>
<dbReference type="InterPro" id="IPR036051">
    <property type="entry name" value="KRAB_dom_sf"/>
</dbReference>
<evidence type="ECO:0000259" key="7">
    <source>
        <dbReference type="PROSITE" id="PS50157"/>
    </source>
</evidence>
<evidence type="ECO:0000313" key="9">
    <source>
        <dbReference type="Proteomes" id="UP000694871"/>
    </source>
</evidence>
<evidence type="ECO:0000256" key="1">
    <source>
        <dbReference type="ARBA" id="ARBA00022723"/>
    </source>
</evidence>
<dbReference type="SMART" id="SM00355">
    <property type="entry name" value="ZnF_C2H2"/>
    <property type="match status" value="11"/>
</dbReference>
<feature type="domain" description="C2H2-type" evidence="7">
    <location>
        <begin position="400"/>
        <end position="427"/>
    </location>
</feature>
<feature type="domain" description="C2H2-type" evidence="7">
    <location>
        <begin position="484"/>
        <end position="511"/>
    </location>
</feature>
<feature type="domain" description="C2H2-type" evidence="7">
    <location>
        <begin position="596"/>
        <end position="623"/>
    </location>
</feature>
<organism evidence="9 10">
    <name type="scientific">Gekko japonicus</name>
    <name type="common">Schlegel's Japanese gecko</name>
    <dbReference type="NCBI Taxonomy" id="146911"/>
    <lineage>
        <taxon>Eukaryota</taxon>
        <taxon>Metazoa</taxon>
        <taxon>Chordata</taxon>
        <taxon>Craniata</taxon>
        <taxon>Vertebrata</taxon>
        <taxon>Euteleostomi</taxon>
        <taxon>Lepidosauria</taxon>
        <taxon>Squamata</taxon>
        <taxon>Bifurcata</taxon>
        <taxon>Gekkota</taxon>
        <taxon>Gekkonidae</taxon>
        <taxon>Gekkoninae</taxon>
        <taxon>Gekko</taxon>
    </lineage>
</organism>
<keyword evidence="1" id="KW-0479">Metal-binding</keyword>
<dbReference type="PROSITE" id="PS50157">
    <property type="entry name" value="ZINC_FINGER_C2H2_2"/>
    <property type="match status" value="11"/>
</dbReference>
<evidence type="ECO:0000256" key="4">
    <source>
        <dbReference type="ARBA" id="ARBA00022833"/>
    </source>
</evidence>
<feature type="domain" description="C2H2-type" evidence="7">
    <location>
        <begin position="344"/>
        <end position="371"/>
    </location>
</feature>
<dbReference type="SMART" id="SM00349">
    <property type="entry name" value="KRAB"/>
    <property type="match status" value="2"/>
</dbReference>
<gene>
    <name evidence="10" type="primary">LOC107125811</name>
</gene>
<feature type="domain" description="C2H2-type" evidence="7">
    <location>
        <begin position="372"/>
        <end position="399"/>
    </location>
</feature>
<feature type="domain" description="C2H2-type" evidence="7">
    <location>
        <begin position="456"/>
        <end position="483"/>
    </location>
</feature>
<dbReference type="Pfam" id="PF00096">
    <property type="entry name" value="zf-C2H2"/>
    <property type="match status" value="10"/>
</dbReference>
<keyword evidence="3 6" id="KW-0863">Zinc-finger</keyword>
<reference evidence="10" key="1">
    <citation type="submission" date="2025-08" db="UniProtKB">
        <authorList>
            <consortium name="RefSeq"/>
        </authorList>
    </citation>
    <scope>IDENTIFICATION</scope>
</reference>
<dbReference type="GeneID" id="107125811"/>
<feature type="domain" description="C2H2-type" evidence="7">
    <location>
        <begin position="316"/>
        <end position="343"/>
    </location>
</feature>
<evidence type="ECO:0000313" key="10">
    <source>
        <dbReference type="RefSeq" id="XP_015284758.1"/>
    </source>
</evidence>
<evidence type="ECO:0000256" key="3">
    <source>
        <dbReference type="ARBA" id="ARBA00022771"/>
    </source>
</evidence>
<dbReference type="PROSITE" id="PS00028">
    <property type="entry name" value="ZINC_FINGER_C2H2_1"/>
    <property type="match status" value="10"/>
</dbReference>
<feature type="domain" description="C2H2-type" evidence="7">
    <location>
        <begin position="428"/>
        <end position="455"/>
    </location>
</feature>
<keyword evidence="2" id="KW-0677">Repeat</keyword>
<dbReference type="PROSITE" id="PS50805">
    <property type="entry name" value="KRAB"/>
    <property type="match status" value="2"/>
</dbReference>
<feature type="domain" description="C2H2-type" evidence="7">
    <location>
        <begin position="568"/>
        <end position="595"/>
    </location>
</feature>
<dbReference type="InterPro" id="IPR001909">
    <property type="entry name" value="KRAB"/>
</dbReference>
<keyword evidence="5" id="KW-0539">Nucleus</keyword>
<dbReference type="Gene3D" id="3.30.160.60">
    <property type="entry name" value="Classic Zinc Finger"/>
    <property type="match status" value="11"/>
</dbReference>
<protein>
    <submittedName>
        <fullName evidence="10">Zinc finger protein 331-like</fullName>
    </submittedName>
</protein>
<dbReference type="Proteomes" id="UP000694871">
    <property type="component" value="Unplaced"/>
</dbReference>
<dbReference type="Pfam" id="PF01352">
    <property type="entry name" value="KRAB"/>
    <property type="match status" value="2"/>
</dbReference>
<feature type="domain" description="KRAB" evidence="8">
    <location>
        <begin position="64"/>
        <end position="142"/>
    </location>
</feature>
<dbReference type="InterPro" id="IPR036236">
    <property type="entry name" value="Znf_C2H2_sf"/>
</dbReference>
<feature type="domain" description="KRAB" evidence="8">
    <location>
        <begin position="171"/>
        <end position="256"/>
    </location>
</feature>
<feature type="domain" description="C2H2-type" evidence="7">
    <location>
        <begin position="540"/>
        <end position="567"/>
    </location>
</feature>
<dbReference type="PANTHER" id="PTHR14003:SF23">
    <property type="entry name" value="ZINC FINGER PROTEIN 143"/>
    <property type="match status" value="1"/>
</dbReference>
<accession>A0ABM1LFM1</accession>
<evidence type="ECO:0000256" key="5">
    <source>
        <dbReference type="ARBA" id="ARBA00023242"/>
    </source>
</evidence>
<evidence type="ECO:0000256" key="6">
    <source>
        <dbReference type="PROSITE-ProRule" id="PRU00042"/>
    </source>
</evidence>
<dbReference type="PANTHER" id="PTHR14003">
    <property type="entry name" value="TRANSCRIPTIONAL REPRESSOR PROTEIN YY"/>
    <property type="match status" value="1"/>
</dbReference>